<feature type="domain" description="7,8-dihydro-6-hydroxymethylpterin-pyrophosphokinase" evidence="13">
    <location>
        <begin position="88"/>
        <end position="99"/>
    </location>
</feature>
<dbReference type="KEGG" id="sfu:Sfum_0053"/>
<evidence type="ECO:0000256" key="11">
    <source>
        <dbReference type="ARBA" id="ARBA00029766"/>
    </source>
</evidence>
<keyword evidence="8" id="KW-0067">ATP-binding</keyword>
<comment type="pathway">
    <text evidence="1">Cofactor biosynthesis; tetrahydrofolate biosynthesis; 2-amino-4-hydroxy-6-hydroxymethyl-7,8-dihydropteridine diphosphate from 7,8-dihydroneopterin triphosphate: step 4/4.</text>
</comment>
<organism evidence="14 15">
    <name type="scientific">Syntrophobacter fumaroxidans (strain DSM 10017 / MPOB)</name>
    <dbReference type="NCBI Taxonomy" id="335543"/>
    <lineage>
        <taxon>Bacteria</taxon>
        <taxon>Pseudomonadati</taxon>
        <taxon>Thermodesulfobacteriota</taxon>
        <taxon>Syntrophobacteria</taxon>
        <taxon>Syntrophobacterales</taxon>
        <taxon>Syntrophobacteraceae</taxon>
        <taxon>Syntrophobacter</taxon>
    </lineage>
</organism>
<evidence type="ECO:0000313" key="15">
    <source>
        <dbReference type="Proteomes" id="UP000001784"/>
    </source>
</evidence>
<evidence type="ECO:0000259" key="13">
    <source>
        <dbReference type="PROSITE" id="PS00794"/>
    </source>
</evidence>
<dbReference type="PROSITE" id="PS00794">
    <property type="entry name" value="HPPK"/>
    <property type="match status" value="1"/>
</dbReference>
<dbReference type="GO" id="GO:0046654">
    <property type="term" value="P:tetrahydrofolate biosynthetic process"/>
    <property type="evidence" value="ECO:0007669"/>
    <property type="project" value="UniProtKB-UniPathway"/>
</dbReference>
<protein>
    <recommendedName>
        <fullName evidence="4">2-amino-4-hydroxy-6-hydroxymethyldihydropteridine pyrophosphokinase</fullName>
        <ecNumber evidence="3">2.7.6.3</ecNumber>
    </recommendedName>
    <alternativeName>
        <fullName evidence="11">6-hydroxymethyl-7,8-dihydropterin pyrophosphokinase</fullName>
    </alternativeName>
    <alternativeName>
        <fullName evidence="12">7,8-dihydro-6-hydroxymethylpterin-pyrophosphokinase</fullName>
    </alternativeName>
</protein>
<name>A0LEA4_SYNFM</name>
<dbReference type="Pfam" id="PF01288">
    <property type="entry name" value="HPPK"/>
    <property type="match status" value="1"/>
</dbReference>
<dbReference type="OrthoDB" id="9808041at2"/>
<sequence>METVFIGIGGNLGDARGICLGAIEALRQRREIDVQKVSSLYRTKPLGPIVQEWFINAAVQCRSRLEPEALLAVLMEIEEQFGRKRDVRWGPRTLDLDLLAFGDRIVSLPNLRIPHPGLHERLFVLVPLAEIAPKWVHPELRMTAEDLLKRLSGAATDREIWRLE</sequence>
<evidence type="ECO:0000256" key="4">
    <source>
        <dbReference type="ARBA" id="ARBA00016218"/>
    </source>
</evidence>
<dbReference type="GO" id="GO:0046656">
    <property type="term" value="P:folic acid biosynthetic process"/>
    <property type="evidence" value="ECO:0007669"/>
    <property type="project" value="UniProtKB-KW"/>
</dbReference>
<dbReference type="GO" id="GO:0003848">
    <property type="term" value="F:2-amino-4-hydroxy-6-hydroxymethyldihydropteridine diphosphokinase activity"/>
    <property type="evidence" value="ECO:0007669"/>
    <property type="project" value="UniProtKB-EC"/>
</dbReference>
<keyword evidence="9" id="KW-0289">Folate biosynthesis</keyword>
<keyword evidence="6" id="KW-0547">Nucleotide-binding</keyword>
<dbReference type="UniPathway" id="UPA00077">
    <property type="reaction ID" value="UER00155"/>
</dbReference>
<dbReference type="HOGENOM" id="CLU_097916_3_0_7"/>
<dbReference type="Proteomes" id="UP000001784">
    <property type="component" value="Chromosome"/>
</dbReference>
<evidence type="ECO:0000256" key="3">
    <source>
        <dbReference type="ARBA" id="ARBA00013253"/>
    </source>
</evidence>
<dbReference type="PANTHER" id="PTHR43071">
    <property type="entry name" value="2-AMINO-4-HYDROXY-6-HYDROXYMETHYLDIHYDROPTERIDINE PYROPHOSPHOKINASE"/>
    <property type="match status" value="1"/>
</dbReference>
<dbReference type="FunCoup" id="A0LEA4">
    <property type="interactions" value="434"/>
</dbReference>
<dbReference type="Gene3D" id="3.30.70.560">
    <property type="entry name" value="7,8-Dihydro-6-hydroxymethylpterin-pyrophosphokinase HPPK"/>
    <property type="match status" value="1"/>
</dbReference>
<dbReference type="CDD" id="cd00483">
    <property type="entry name" value="HPPK"/>
    <property type="match status" value="1"/>
</dbReference>
<proteinExistence type="inferred from homology"/>
<dbReference type="EC" id="2.7.6.3" evidence="3"/>
<evidence type="ECO:0000256" key="5">
    <source>
        <dbReference type="ARBA" id="ARBA00022679"/>
    </source>
</evidence>
<keyword evidence="5 14" id="KW-0808">Transferase</keyword>
<dbReference type="STRING" id="335543.Sfum_0053"/>
<keyword evidence="7 14" id="KW-0418">Kinase</keyword>
<comment type="function">
    <text evidence="10">Catalyzes the transfer of pyrophosphate from adenosine triphosphate (ATP) to 6-hydroxymethyl-7,8-dihydropterin, an enzymatic step in folate biosynthesis pathway.</text>
</comment>
<dbReference type="NCBIfam" id="TIGR01498">
    <property type="entry name" value="folK"/>
    <property type="match status" value="1"/>
</dbReference>
<evidence type="ECO:0000256" key="2">
    <source>
        <dbReference type="ARBA" id="ARBA00005810"/>
    </source>
</evidence>
<dbReference type="InterPro" id="IPR000550">
    <property type="entry name" value="Hppk"/>
</dbReference>
<evidence type="ECO:0000256" key="6">
    <source>
        <dbReference type="ARBA" id="ARBA00022741"/>
    </source>
</evidence>
<dbReference type="RefSeq" id="WP_011696929.1">
    <property type="nucleotide sequence ID" value="NC_008554.1"/>
</dbReference>
<evidence type="ECO:0000256" key="10">
    <source>
        <dbReference type="ARBA" id="ARBA00029409"/>
    </source>
</evidence>
<evidence type="ECO:0000256" key="12">
    <source>
        <dbReference type="ARBA" id="ARBA00033413"/>
    </source>
</evidence>
<dbReference type="eggNOG" id="COG0801">
    <property type="taxonomic scope" value="Bacteria"/>
</dbReference>
<dbReference type="InParanoid" id="A0LEA4"/>
<dbReference type="GO" id="GO:0016301">
    <property type="term" value="F:kinase activity"/>
    <property type="evidence" value="ECO:0007669"/>
    <property type="project" value="UniProtKB-KW"/>
</dbReference>
<comment type="similarity">
    <text evidence="2">Belongs to the HPPK family.</text>
</comment>
<dbReference type="PANTHER" id="PTHR43071:SF1">
    <property type="entry name" value="2-AMINO-4-HYDROXY-6-HYDROXYMETHYLDIHYDROPTERIDINE PYROPHOSPHOKINASE"/>
    <property type="match status" value="1"/>
</dbReference>
<evidence type="ECO:0000256" key="1">
    <source>
        <dbReference type="ARBA" id="ARBA00005051"/>
    </source>
</evidence>
<gene>
    <name evidence="14" type="ordered locus">Sfum_0053</name>
</gene>
<dbReference type="EMBL" id="CP000478">
    <property type="protein sequence ID" value="ABK15756.1"/>
    <property type="molecule type" value="Genomic_DNA"/>
</dbReference>
<evidence type="ECO:0000313" key="14">
    <source>
        <dbReference type="EMBL" id="ABK15756.1"/>
    </source>
</evidence>
<evidence type="ECO:0000256" key="7">
    <source>
        <dbReference type="ARBA" id="ARBA00022777"/>
    </source>
</evidence>
<evidence type="ECO:0000256" key="9">
    <source>
        <dbReference type="ARBA" id="ARBA00022909"/>
    </source>
</evidence>
<reference evidence="14 15" key="1">
    <citation type="submission" date="2006-10" db="EMBL/GenBank/DDBJ databases">
        <title>Complete sequence of Syntrophobacter fumaroxidans MPOB.</title>
        <authorList>
            <consortium name="US DOE Joint Genome Institute"/>
            <person name="Copeland A."/>
            <person name="Lucas S."/>
            <person name="Lapidus A."/>
            <person name="Barry K."/>
            <person name="Detter J.C."/>
            <person name="Glavina del Rio T."/>
            <person name="Hammon N."/>
            <person name="Israni S."/>
            <person name="Pitluck S."/>
            <person name="Goltsman E.G."/>
            <person name="Martinez M."/>
            <person name="Schmutz J."/>
            <person name="Larimer F."/>
            <person name="Land M."/>
            <person name="Hauser L."/>
            <person name="Kyrpides N."/>
            <person name="Kim E."/>
            <person name="Boone D.R."/>
            <person name="Brockman F."/>
            <person name="Culley D."/>
            <person name="Ferry J."/>
            <person name="Gunsalus R."/>
            <person name="McInerney M.J."/>
            <person name="Morrison M."/>
            <person name="Plugge C."/>
            <person name="Rohlin L."/>
            <person name="Scholten J."/>
            <person name="Sieber J."/>
            <person name="Stams A.J.M."/>
            <person name="Worm P."/>
            <person name="Henstra A.M."/>
            <person name="Richardson P."/>
        </authorList>
    </citation>
    <scope>NUCLEOTIDE SEQUENCE [LARGE SCALE GENOMIC DNA]</scope>
    <source>
        <strain evidence="15">DSM 10017 / MPOB</strain>
    </source>
</reference>
<dbReference type="InterPro" id="IPR035907">
    <property type="entry name" value="Hppk_sf"/>
</dbReference>
<evidence type="ECO:0000256" key="8">
    <source>
        <dbReference type="ARBA" id="ARBA00022840"/>
    </source>
</evidence>
<dbReference type="AlphaFoldDB" id="A0LEA4"/>
<accession>A0LEA4</accession>
<dbReference type="SUPFAM" id="SSF55083">
    <property type="entry name" value="6-hydroxymethyl-7,8-dihydropterin pyrophosphokinase, HPPK"/>
    <property type="match status" value="1"/>
</dbReference>
<dbReference type="GO" id="GO:0005524">
    <property type="term" value="F:ATP binding"/>
    <property type="evidence" value="ECO:0007669"/>
    <property type="project" value="UniProtKB-KW"/>
</dbReference>
<keyword evidence="15" id="KW-1185">Reference proteome</keyword>